<dbReference type="GO" id="GO:0031119">
    <property type="term" value="P:tRNA pseudouridine synthesis"/>
    <property type="evidence" value="ECO:0007669"/>
    <property type="project" value="TreeGrafter"/>
</dbReference>
<dbReference type="InterPro" id="IPR048741">
    <property type="entry name" value="Pus10-like_C"/>
</dbReference>
<evidence type="ECO:0000256" key="2">
    <source>
        <dbReference type="ARBA" id="ARBA00022694"/>
    </source>
</evidence>
<dbReference type="PANTHER" id="PTHR21568:SF0">
    <property type="entry name" value="TRNA PSEUDOURIDINE SYNTHASE PUS10"/>
    <property type="match status" value="1"/>
</dbReference>
<evidence type="ECO:0000256" key="3">
    <source>
        <dbReference type="ARBA" id="ARBA00023235"/>
    </source>
</evidence>
<dbReference type="GO" id="GO:0160148">
    <property type="term" value="F:tRNA pseudouridine(55) synthase activity"/>
    <property type="evidence" value="ECO:0007669"/>
    <property type="project" value="UniProtKB-EC"/>
</dbReference>
<proteinExistence type="predicted"/>
<dbReference type="FunFam" id="3.30.70.2510:FF:000001">
    <property type="entry name" value="tRNA pseudouridine synthase Pus10"/>
    <property type="match status" value="1"/>
</dbReference>
<evidence type="ECO:0000259" key="4">
    <source>
        <dbReference type="Pfam" id="PF21238"/>
    </source>
</evidence>
<organism evidence="5">
    <name type="scientific">Henneguya salminicola</name>
    <name type="common">Myxosporean</name>
    <dbReference type="NCBI Taxonomy" id="69463"/>
    <lineage>
        <taxon>Eukaryota</taxon>
        <taxon>Metazoa</taxon>
        <taxon>Cnidaria</taxon>
        <taxon>Myxozoa</taxon>
        <taxon>Myxosporea</taxon>
        <taxon>Bivalvulida</taxon>
        <taxon>Platysporina</taxon>
        <taxon>Myxobolidae</taxon>
        <taxon>Henneguya</taxon>
    </lineage>
</organism>
<keyword evidence="3" id="KW-0413">Isomerase</keyword>
<feature type="domain" description="Pus10-like C-terminal" evidence="4">
    <location>
        <begin position="96"/>
        <end position="265"/>
    </location>
</feature>
<protein>
    <recommendedName>
        <fullName evidence="1">tRNA pseudouridine(55) synthase</fullName>
        <ecNumber evidence="1">5.4.99.25</ecNumber>
    </recommendedName>
</protein>
<keyword evidence="2" id="KW-0819">tRNA processing</keyword>
<evidence type="ECO:0000256" key="1">
    <source>
        <dbReference type="ARBA" id="ARBA00012787"/>
    </source>
</evidence>
<reference evidence="5" key="1">
    <citation type="submission" date="2018-11" db="EMBL/GenBank/DDBJ databases">
        <title>Henneguya salminicola genome and transcriptome.</title>
        <authorList>
            <person name="Yahalomi D."/>
            <person name="Atkinson S.D."/>
            <person name="Neuhof M."/>
            <person name="Chang E.S."/>
            <person name="Philippe H."/>
            <person name="Cartwright P."/>
            <person name="Bartholomew J.L."/>
            <person name="Huchon D."/>
        </authorList>
    </citation>
    <scope>NUCLEOTIDE SEQUENCE</scope>
    <source>
        <strain evidence="5">Hz1</strain>
        <tissue evidence="5">Whole</tissue>
    </source>
</reference>
<name>A0A6G3MEQ8_HENSL</name>
<dbReference type="EC" id="5.4.99.25" evidence="1"/>
<dbReference type="AlphaFoldDB" id="A0A6G3MEQ8"/>
<dbReference type="Gene3D" id="3.30.70.2510">
    <property type="match status" value="1"/>
</dbReference>
<dbReference type="Pfam" id="PF21238">
    <property type="entry name" value="Pus10_C"/>
    <property type="match status" value="1"/>
</dbReference>
<dbReference type="PANTHER" id="PTHR21568">
    <property type="entry name" value="TRNA PSEUDOURIDINE SYNTHASE PUS10"/>
    <property type="match status" value="1"/>
</dbReference>
<dbReference type="InterPro" id="IPR039894">
    <property type="entry name" value="Pus10-like"/>
</dbReference>
<dbReference type="EMBL" id="GHBP01000850">
    <property type="protein sequence ID" value="NDJ92490.1"/>
    <property type="molecule type" value="Transcribed_RNA"/>
</dbReference>
<sequence>MFIGEMKNKLKFNFSQIITKITNSPYSAKSTYKITIEINHCNDIFFKKAKISKNNWKTNLNHIFISKLKQIFSENFCDDFNQLFSIKIFSHHQPIYITGRYKKYSRHISQTPWLVDSSYKPLTSIQEILSPKFCEYLQSNVSFSASGREDIDVQMLGSGRPFILAFNDPKYGTLEQDLLVEIEKSINSSTTLLEVSKLYIANEKALKYLHEVGETKRKSYTFVNFLTSSALIFCDTILEDHTLNVFNSTKDLKINQWTPIRVMHRFIIDYNLGALC</sequence>
<accession>A0A6G3MEQ8</accession>
<evidence type="ECO:0000313" key="5">
    <source>
        <dbReference type="EMBL" id="NDJ92490.1"/>
    </source>
</evidence>